<accession>A0A1S1PG26</accession>
<comment type="caution">
    <text evidence="1">The sequence shown here is derived from an EMBL/GenBank/DDBJ whole genome shotgun (WGS) entry which is preliminary data.</text>
</comment>
<evidence type="ECO:0000313" key="2">
    <source>
        <dbReference type="Proteomes" id="UP000179769"/>
    </source>
</evidence>
<organism evidence="1 2">
    <name type="scientific">Parafrankia soli</name>
    <dbReference type="NCBI Taxonomy" id="2599596"/>
    <lineage>
        <taxon>Bacteria</taxon>
        <taxon>Bacillati</taxon>
        <taxon>Actinomycetota</taxon>
        <taxon>Actinomycetes</taxon>
        <taxon>Frankiales</taxon>
        <taxon>Frankiaceae</taxon>
        <taxon>Parafrankia</taxon>
    </lineage>
</organism>
<dbReference type="Gene3D" id="3.40.50.1360">
    <property type="match status" value="1"/>
</dbReference>
<dbReference type="SUPFAM" id="SSF100950">
    <property type="entry name" value="NagB/RpiA/CoA transferase-like"/>
    <property type="match status" value="1"/>
</dbReference>
<gene>
    <name evidence="1" type="ORF">BBK14_08255</name>
</gene>
<sequence length="339" mass="37484">MRLEKVEPEKLGYFLNATQWIDWLDKRDTTLDTLVQDLKSPVSPGRVLEPNEIDRTALPATEAPVEGWPAEFIAFENERVAADAAAHSYFRIAQESPDRSLVLPTGRAATQLFRGMLRVAGDYAPRPFGDARLVSDTETFGVHERHYTSRTRHVVETLIEPLNEKGLGPSESQLNLLTGQITDDDPILRTQRVLRLWPPAVHAVSVSPAGEVLGYEVGSYSDPEEIVSDGCRIVELSEQGRKYIDPNQPSRSVITVGLGTALESPGLMVLGFDRSKARIIHQMAHYPETAGIPATLLRRHDHAVTVGTRAVAEAADIKNARVPASAEEGCEWILHRFSQ</sequence>
<dbReference type="Proteomes" id="UP000179769">
    <property type="component" value="Unassembled WGS sequence"/>
</dbReference>
<evidence type="ECO:0000313" key="1">
    <source>
        <dbReference type="EMBL" id="OHV20226.1"/>
    </source>
</evidence>
<proteinExistence type="predicted"/>
<dbReference type="AlphaFoldDB" id="A0A1S1PG26"/>
<protein>
    <submittedName>
        <fullName evidence="1">Uncharacterized protein</fullName>
    </submittedName>
</protein>
<keyword evidence="2" id="KW-1185">Reference proteome</keyword>
<reference evidence="2" key="1">
    <citation type="submission" date="2016-07" db="EMBL/GenBank/DDBJ databases">
        <title>Frankia sp. NRRL B-16219 Genome sequencing.</title>
        <authorList>
            <person name="Ghodhbane-Gtari F."/>
            <person name="Swanson E."/>
            <person name="Gueddou A."/>
            <person name="Louati M."/>
            <person name="Nouioui I."/>
            <person name="Hezbri K."/>
            <person name="Abebe-Akele F."/>
            <person name="Simpson S."/>
            <person name="Morris K."/>
            <person name="Thomas K."/>
            <person name="Gtari M."/>
            <person name="Tisa L.S."/>
        </authorList>
    </citation>
    <scope>NUCLEOTIDE SEQUENCE [LARGE SCALE GENOMIC DNA]</scope>
    <source>
        <strain evidence="2">NRRL B-16219</strain>
    </source>
</reference>
<dbReference type="EMBL" id="MAXA01000268">
    <property type="protein sequence ID" value="OHV20226.1"/>
    <property type="molecule type" value="Genomic_DNA"/>
</dbReference>
<name>A0A1S1PG26_9ACTN</name>
<dbReference type="InterPro" id="IPR037171">
    <property type="entry name" value="NagB/RpiA_transferase-like"/>
</dbReference>